<sequence length="302" mass="32971">MVPANLIDLAQDLAEASADVIRPYFRSKLSVDQKADASPVTQADRAAELAMRKIILERCPHHDVLGEEFGLQRGETPDRKEDQGYRWVLDPIDGTKAFITGKPSFGTLIALLHKGVPVLGIINQPITRERWLGVAGQPSTLNGQQISCRPCEDLSKAYLFATSPHMFPAGPVEDGFSRVRDQVFMPLYGCDCYAYGLLSLGLADLVIEATMQPYDYLALVPVIEGAGGVISDWQGKPLHWPISSVGEYSSMQMPGECIAAGDEVIHQKALALLKHECKASPLDTDPFCPRVLPRSSQAADLL</sequence>
<comment type="cofactor">
    <cofactor evidence="1 12">
        <name>Mg(2+)</name>
        <dbReference type="ChEBI" id="CHEBI:18420"/>
    </cofactor>
</comment>
<feature type="binding site" evidence="12">
    <location>
        <position position="93"/>
    </location>
    <ligand>
        <name>Mg(2+)</name>
        <dbReference type="ChEBI" id="CHEBI:18420"/>
        <label>2</label>
    </ligand>
</feature>
<comment type="caution">
    <text evidence="13">The sequence shown here is derived from an EMBL/GenBank/DDBJ whole genome shotgun (WGS) entry which is preliminary data.</text>
</comment>
<comment type="similarity">
    <text evidence="3">Belongs to the inositol monophosphatase superfamily.</text>
</comment>
<evidence type="ECO:0000256" key="2">
    <source>
        <dbReference type="ARBA" id="ARBA00004970"/>
    </source>
</evidence>
<keyword evidence="8 12" id="KW-0460">Magnesium</keyword>
<name>A0AAW1P3G1_9CHLO</name>
<evidence type="ECO:0000256" key="8">
    <source>
        <dbReference type="ARBA" id="ARBA00022842"/>
    </source>
</evidence>
<evidence type="ECO:0000256" key="6">
    <source>
        <dbReference type="ARBA" id="ARBA00022723"/>
    </source>
</evidence>
<reference evidence="13 14" key="1">
    <citation type="journal article" date="2024" name="Nat. Commun.">
        <title>Phylogenomics reveals the evolutionary origins of lichenization in chlorophyte algae.</title>
        <authorList>
            <person name="Puginier C."/>
            <person name="Libourel C."/>
            <person name="Otte J."/>
            <person name="Skaloud P."/>
            <person name="Haon M."/>
            <person name="Grisel S."/>
            <person name="Petersen M."/>
            <person name="Berrin J.G."/>
            <person name="Delaux P.M."/>
            <person name="Dal Grande F."/>
            <person name="Keller J."/>
        </authorList>
    </citation>
    <scope>NUCLEOTIDE SEQUENCE [LARGE SCALE GENOMIC DNA]</scope>
    <source>
        <strain evidence="13 14">SAG 2036</strain>
    </source>
</reference>
<dbReference type="Gene3D" id="3.30.540.10">
    <property type="entry name" value="Fructose-1,6-Bisphosphatase, subunit A, domain 1"/>
    <property type="match status" value="1"/>
</dbReference>
<evidence type="ECO:0000256" key="7">
    <source>
        <dbReference type="ARBA" id="ARBA00022801"/>
    </source>
</evidence>
<keyword evidence="5" id="KW-0028">Amino-acid biosynthesis</keyword>
<organism evidence="13 14">
    <name type="scientific">Symbiochloris irregularis</name>
    <dbReference type="NCBI Taxonomy" id="706552"/>
    <lineage>
        <taxon>Eukaryota</taxon>
        <taxon>Viridiplantae</taxon>
        <taxon>Chlorophyta</taxon>
        <taxon>core chlorophytes</taxon>
        <taxon>Trebouxiophyceae</taxon>
        <taxon>Trebouxiales</taxon>
        <taxon>Trebouxiaceae</taxon>
        <taxon>Symbiochloris</taxon>
    </lineage>
</organism>
<evidence type="ECO:0000256" key="3">
    <source>
        <dbReference type="ARBA" id="ARBA00009759"/>
    </source>
</evidence>
<dbReference type="PROSITE" id="PS00629">
    <property type="entry name" value="IMP_1"/>
    <property type="match status" value="1"/>
</dbReference>
<dbReference type="FunFam" id="3.40.190.80:FF:000013">
    <property type="entry name" value="Inositol monophosphatase"/>
    <property type="match status" value="1"/>
</dbReference>
<keyword evidence="6 12" id="KW-0479">Metal-binding</keyword>
<feature type="binding site" evidence="12">
    <location>
        <position position="90"/>
    </location>
    <ligand>
        <name>Mg(2+)</name>
        <dbReference type="ChEBI" id="CHEBI:18420"/>
        <label>2</label>
    </ligand>
</feature>
<dbReference type="FunFam" id="3.30.540.10:FF:000030">
    <property type="entry name" value="Inositol monophosphatase"/>
    <property type="match status" value="1"/>
</dbReference>
<dbReference type="PANTHER" id="PTHR43200">
    <property type="entry name" value="PHOSPHATASE"/>
    <property type="match status" value="1"/>
</dbReference>
<dbReference type="EMBL" id="JALJOQ010000062">
    <property type="protein sequence ID" value="KAK9803105.1"/>
    <property type="molecule type" value="Genomic_DNA"/>
</dbReference>
<feature type="binding site" evidence="12">
    <location>
        <position position="215"/>
    </location>
    <ligand>
        <name>Mg(2+)</name>
        <dbReference type="ChEBI" id="CHEBI:18420"/>
        <label>1</label>
        <note>catalytic</note>
    </ligand>
</feature>
<dbReference type="InterPro" id="IPR051090">
    <property type="entry name" value="Inositol_monoP_superfamily"/>
</dbReference>
<dbReference type="GO" id="GO:0000105">
    <property type="term" value="P:L-histidine biosynthetic process"/>
    <property type="evidence" value="ECO:0007669"/>
    <property type="project" value="UniProtKB-KW"/>
</dbReference>
<dbReference type="CDD" id="cd01641">
    <property type="entry name" value="Bacterial_IMPase_like_1"/>
    <property type="match status" value="1"/>
</dbReference>
<evidence type="ECO:0000256" key="1">
    <source>
        <dbReference type="ARBA" id="ARBA00001946"/>
    </source>
</evidence>
<dbReference type="InterPro" id="IPR020583">
    <property type="entry name" value="Inositol_monoP_metal-BS"/>
</dbReference>
<evidence type="ECO:0000256" key="11">
    <source>
        <dbReference type="ARBA" id="ARBA00049158"/>
    </source>
</evidence>
<evidence type="ECO:0000256" key="4">
    <source>
        <dbReference type="ARBA" id="ARBA00013085"/>
    </source>
</evidence>
<dbReference type="EC" id="3.1.3.15" evidence="4"/>
<dbReference type="AlphaFoldDB" id="A0AAW1P3G1"/>
<evidence type="ECO:0000256" key="9">
    <source>
        <dbReference type="ARBA" id="ARBA00023102"/>
    </source>
</evidence>
<proteinExistence type="inferred from homology"/>
<comment type="catalytic activity">
    <reaction evidence="11">
        <text>L-histidinol phosphate + H2O = L-histidinol + phosphate</text>
        <dbReference type="Rhea" id="RHEA:14465"/>
        <dbReference type="ChEBI" id="CHEBI:15377"/>
        <dbReference type="ChEBI" id="CHEBI:43474"/>
        <dbReference type="ChEBI" id="CHEBI:57699"/>
        <dbReference type="ChEBI" id="CHEBI:57980"/>
        <dbReference type="EC" id="3.1.3.15"/>
    </reaction>
</comment>
<feature type="binding site" evidence="12">
    <location>
        <position position="92"/>
    </location>
    <ligand>
        <name>Mg(2+)</name>
        <dbReference type="ChEBI" id="CHEBI:18420"/>
        <label>1</label>
        <note>catalytic</note>
    </ligand>
</feature>
<gene>
    <name evidence="13" type="ORF">WJX73_003979</name>
</gene>
<dbReference type="InterPro" id="IPR000760">
    <property type="entry name" value="Inositol_monophosphatase-like"/>
</dbReference>
<evidence type="ECO:0000313" key="14">
    <source>
        <dbReference type="Proteomes" id="UP001465755"/>
    </source>
</evidence>
<evidence type="ECO:0000256" key="10">
    <source>
        <dbReference type="ARBA" id="ARBA00033209"/>
    </source>
</evidence>
<evidence type="ECO:0000256" key="5">
    <source>
        <dbReference type="ARBA" id="ARBA00022605"/>
    </source>
</evidence>
<keyword evidence="7" id="KW-0378">Hydrolase</keyword>
<dbReference type="Gene3D" id="3.40.190.80">
    <property type="match status" value="1"/>
</dbReference>
<dbReference type="NCBIfam" id="TIGR02067">
    <property type="entry name" value="his_9_HisN"/>
    <property type="match status" value="1"/>
</dbReference>
<dbReference type="PRINTS" id="PR00377">
    <property type="entry name" value="IMPHPHTASES"/>
</dbReference>
<accession>A0AAW1P3G1</accession>
<evidence type="ECO:0000256" key="12">
    <source>
        <dbReference type="PIRSR" id="PIRSR600760-2"/>
    </source>
</evidence>
<dbReference type="Pfam" id="PF00459">
    <property type="entry name" value="Inositol_P"/>
    <property type="match status" value="1"/>
</dbReference>
<dbReference type="GO" id="GO:0046872">
    <property type="term" value="F:metal ion binding"/>
    <property type="evidence" value="ECO:0007669"/>
    <property type="project" value="UniProtKB-KW"/>
</dbReference>
<feature type="binding site" evidence="12">
    <location>
        <position position="67"/>
    </location>
    <ligand>
        <name>Mg(2+)</name>
        <dbReference type="ChEBI" id="CHEBI:18420"/>
        <label>1</label>
        <note>catalytic</note>
    </ligand>
</feature>
<dbReference type="SUPFAM" id="SSF56655">
    <property type="entry name" value="Carbohydrate phosphatase"/>
    <property type="match status" value="1"/>
</dbReference>
<dbReference type="InterPro" id="IPR011809">
    <property type="entry name" value="His_9_proposed"/>
</dbReference>
<keyword evidence="9" id="KW-0368">Histidine biosynthesis</keyword>
<comment type="pathway">
    <text evidence="2">Amino-acid biosynthesis; L-histidine biosynthesis; L-histidine from 5-phospho-alpha-D-ribose 1-diphosphate: step 8/9.</text>
</comment>
<dbReference type="Proteomes" id="UP001465755">
    <property type="component" value="Unassembled WGS sequence"/>
</dbReference>
<protein>
    <recommendedName>
        <fullName evidence="4">histidinol-phosphatase</fullName>
        <ecNumber evidence="4">3.1.3.15</ecNumber>
    </recommendedName>
    <alternativeName>
        <fullName evidence="10">Histidinol-phosphate phosphatase</fullName>
    </alternativeName>
</protein>
<dbReference type="PANTHER" id="PTHR43200:SF6">
    <property type="entry name" value="3'(2'),5'-BISPHOSPHATE NUCLEOTIDASE"/>
    <property type="match status" value="1"/>
</dbReference>
<keyword evidence="14" id="KW-1185">Reference proteome</keyword>
<dbReference type="GO" id="GO:0004401">
    <property type="term" value="F:histidinol-phosphatase activity"/>
    <property type="evidence" value="ECO:0007669"/>
    <property type="project" value="UniProtKB-EC"/>
</dbReference>
<evidence type="ECO:0000313" key="13">
    <source>
        <dbReference type="EMBL" id="KAK9803105.1"/>
    </source>
</evidence>